<proteinExistence type="predicted"/>
<dbReference type="AlphaFoldDB" id="A0AAD7UI55"/>
<keyword evidence="2" id="KW-1185">Reference proteome</keyword>
<reference evidence="1" key="1">
    <citation type="submission" date="2023-01" db="EMBL/GenBank/DDBJ databases">
        <title>Metagenome sequencing of chrysophaentin producing Chrysophaeum taylorii.</title>
        <authorList>
            <person name="Davison J."/>
            <person name="Bewley C."/>
        </authorList>
    </citation>
    <scope>NUCLEOTIDE SEQUENCE</scope>
    <source>
        <strain evidence="1">NIES-1699</strain>
    </source>
</reference>
<gene>
    <name evidence="1" type="ORF">CTAYLR_000048</name>
</gene>
<dbReference type="Proteomes" id="UP001230188">
    <property type="component" value="Unassembled WGS sequence"/>
</dbReference>
<evidence type="ECO:0000313" key="2">
    <source>
        <dbReference type="Proteomes" id="UP001230188"/>
    </source>
</evidence>
<accession>A0AAD7UI55</accession>
<name>A0AAD7UI55_9STRA</name>
<evidence type="ECO:0000313" key="1">
    <source>
        <dbReference type="EMBL" id="KAJ8605601.1"/>
    </source>
</evidence>
<sequence>MFGVACFGDRDVADEEELEEEYGRDPGSEGTQFCMAPTWKPACTDVACFDEPTQDTWVLRTFGMTQSQGRALRHRATVARVVVVGSETSRVVDRWVLRDSTKGSSSVRATGSRESEGRSQYRHTNVRLMTRSFTLNIVLNEFKAEAAMLGSTRPIHRNREDALSAFVKNCSGAVVVVDPAEDDDAALWSAYFGDLPTVLVVPNLDTHLEDRFVRRLDATCRRWFALGTRETADDLEPLAFLGSAIATRRDDGLERTTRAQAKARLLSRRASPRKTY</sequence>
<dbReference type="EMBL" id="JAQMWT010000314">
    <property type="protein sequence ID" value="KAJ8605601.1"/>
    <property type="molecule type" value="Genomic_DNA"/>
</dbReference>
<comment type="caution">
    <text evidence="1">The sequence shown here is derived from an EMBL/GenBank/DDBJ whole genome shotgun (WGS) entry which is preliminary data.</text>
</comment>
<protein>
    <submittedName>
        <fullName evidence="1">Uncharacterized protein</fullName>
    </submittedName>
</protein>
<organism evidence="1 2">
    <name type="scientific">Chrysophaeum taylorii</name>
    <dbReference type="NCBI Taxonomy" id="2483200"/>
    <lineage>
        <taxon>Eukaryota</taxon>
        <taxon>Sar</taxon>
        <taxon>Stramenopiles</taxon>
        <taxon>Ochrophyta</taxon>
        <taxon>Pelagophyceae</taxon>
        <taxon>Pelagomonadales</taxon>
        <taxon>Pelagomonadaceae</taxon>
        <taxon>Chrysophaeum</taxon>
    </lineage>
</organism>